<evidence type="ECO:0000313" key="2">
    <source>
        <dbReference type="Proteomes" id="UP000184074"/>
    </source>
</evidence>
<keyword evidence="2" id="KW-1185">Reference proteome</keyword>
<dbReference type="STRING" id="1508389.SAMN05444003_1979"/>
<dbReference type="Proteomes" id="UP000184074">
    <property type="component" value="Unassembled WGS sequence"/>
</dbReference>
<accession>A0A1M5Q0M6</accession>
<sequence>MADAQDSGGTNLTLSVSQTLRYSDNTELEVDANSAFSAQTNLGLSYSSQTRSEAFSFSANTGLVFSPDDGVDTGIIDPSLRFSYGRTSRTAEFSITGFYRSVELNTFIDDEDPETDLTVLDAGTRTDISGSILMAFGKDQPFGGSFTLSGSTRDYTDTTDPDLLDTTTLSANSVINLRFDDRITGRLTAGWSEVDEDGGTDQTTLRFGTGVSLLVNPTLTVGLDLNYFDIESREGGVSDREDGFGVTATASQTLPNGSLSGRVSSSIEQNGRRNSFSLSRNWELQNGQLGLTIGGSDSSDTDFSPLYGLNYNTEVVRGGNLRASLNQAYNIGADGDEAINTNLTVGYSQALSRVSDVSTSLAYRDTNALSGDIEDATRWDFNVRYRHSISRDWGLVSGYTYSFATSDGADDRDSNTIFFGVDRAFEWRP</sequence>
<protein>
    <recommendedName>
        <fullName evidence="3">Beta-barrel porin 2</fullName>
    </recommendedName>
</protein>
<proteinExistence type="predicted"/>
<dbReference type="AlphaFoldDB" id="A0A1M5Q0M6"/>
<name>A0A1M5Q0M6_9RHOB</name>
<evidence type="ECO:0000313" key="1">
    <source>
        <dbReference type="EMBL" id="SHH07827.1"/>
    </source>
</evidence>
<evidence type="ECO:0008006" key="3">
    <source>
        <dbReference type="Google" id="ProtNLM"/>
    </source>
</evidence>
<reference evidence="1 2" key="1">
    <citation type="submission" date="2016-11" db="EMBL/GenBank/DDBJ databases">
        <authorList>
            <person name="Jaros S."/>
            <person name="Januszkiewicz K."/>
            <person name="Wedrychowicz H."/>
        </authorList>
    </citation>
    <scope>NUCLEOTIDE SEQUENCE [LARGE SCALE GENOMIC DNA]</scope>
    <source>
        <strain evidence="1 2">DSM 28715</strain>
    </source>
</reference>
<dbReference type="SUPFAM" id="SSF56935">
    <property type="entry name" value="Porins"/>
    <property type="match status" value="1"/>
</dbReference>
<gene>
    <name evidence="1" type="ORF">SAMN05444003_1979</name>
</gene>
<dbReference type="EMBL" id="FQXB01000002">
    <property type="protein sequence ID" value="SHH07827.1"/>
    <property type="molecule type" value="Genomic_DNA"/>
</dbReference>
<organism evidence="1 2">
    <name type="scientific">Cognatiyoonia sediminum</name>
    <dbReference type="NCBI Taxonomy" id="1508389"/>
    <lineage>
        <taxon>Bacteria</taxon>
        <taxon>Pseudomonadati</taxon>
        <taxon>Pseudomonadota</taxon>
        <taxon>Alphaproteobacteria</taxon>
        <taxon>Rhodobacterales</taxon>
        <taxon>Paracoccaceae</taxon>
        <taxon>Cognatiyoonia</taxon>
    </lineage>
</organism>